<organism evidence="2 3">
    <name type="scientific">Melipona bicolor</name>
    <dbReference type="NCBI Taxonomy" id="60889"/>
    <lineage>
        <taxon>Eukaryota</taxon>
        <taxon>Metazoa</taxon>
        <taxon>Ecdysozoa</taxon>
        <taxon>Arthropoda</taxon>
        <taxon>Hexapoda</taxon>
        <taxon>Insecta</taxon>
        <taxon>Pterygota</taxon>
        <taxon>Neoptera</taxon>
        <taxon>Endopterygota</taxon>
        <taxon>Hymenoptera</taxon>
        <taxon>Apocrita</taxon>
        <taxon>Aculeata</taxon>
        <taxon>Apoidea</taxon>
        <taxon>Anthophila</taxon>
        <taxon>Apidae</taxon>
        <taxon>Melipona</taxon>
    </lineage>
</organism>
<name>A0AA40G8L4_9HYME</name>
<accession>A0AA40G8L4</accession>
<feature type="region of interest" description="Disordered" evidence="1">
    <location>
        <begin position="137"/>
        <end position="167"/>
    </location>
</feature>
<protein>
    <submittedName>
        <fullName evidence="2">Uncharacterized protein</fullName>
    </submittedName>
</protein>
<evidence type="ECO:0000256" key="1">
    <source>
        <dbReference type="SAM" id="MobiDB-lite"/>
    </source>
</evidence>
<feature type="compositionally biased region" description="Basic and acidic residues" evidence="1">
    <location>
        <begin position="137"/>
        <end position="156"/>
    </location>
</feature>
<evidence type="ECO:0000313" key="2">
    <source>
        <dbReference type="EMBL" id="KAK1133103.1"/>
    </source>
</evidence>
<evidence type="ECO:0000313" key="3">
    <source>
        <dbReference type="Proteomes" id="UP001177670"/>
    </source>
</evidence>
<sequence length="167" mass="19276">MCGTEINLFGTRSNQTGIGQVFECLRGGVKEEYVAIQRVLKRLRSRNKILENVSPSSVAQPKLLKPLWQITSQSNKRQSEENTVARYKPVLRLPRREIKQTTIAVLFAKVDKTLEIKHRQRSHQRLLKRTYERSRERNAAELDDNGKRNGETERRNVVLAPARSANL</sequence>
<proteinExistence type="predicted"/>
<dbReference type="EMBL" id="JAHYIQ010000004">
    <property type="protein sequence ID" value="KAK1133103.1"/>
    <property type="molecule type" value="Genomic_DNA"/>
</dbReference>
<reference evidence="2" key="1">
    <citation type="submission" date="2021-10" db="EMBL/GenBank/DDBJ databases">
        <title>Melipona bicolor Genome sequencing and assembly.</title>
        <authorList>
            <person name="Araujo N.S."/>
            <person name="Arias M.C."/>
        </authorList>
    </citation>
    <scope>NUCLEOTIDE SEQUENCE</scope>
    <source>
        <strain evidence="2">USP_2M_L1-L4_2017</strain>
        <tissue evidence="2">Whole body</tissue>
    </source>
</reference>
<keyword evidence="3" id="KW-1185">Reference proteome</keyword>
<dbReference type="AlphaFoldDB" id="A0AA40G8L4"/>
<comment type="caution">
    <text evidence="2">The sequence shown here is derived from an EMBL/GenBank/DDBJ whole genome shotgun (WGS) entry which is preliminary data.</text>
</comment>
<gene>
    <name evidence="2" type="ORF">K0M31_014461</name>
</gene>
<dbReference type="Proteomes" id="UP001177670">
    <property type="component" value="Unassembled WGS sequence"/>
</dbReference>